<evidence type="ECO:0000256" key="2">
    <source>
        <dbReference type="ARBA" id="ARBA00018602"/>
    </source>
</evidence>
<feature type="domain" description="RdRp catalytic" evidence="8">
    <location>
        <begin position="1340"/>
        <end position="1561"/>
    </location>
</feature>
<feature type="region of interest" description="Disordered" evidence="7">
    <location>
        <begin position="184"/>
        <end position="225"/>
    </location>
</feature>
<evidence type="ECO:0000259" key="8">
    <source>
        <dbReference type="PROSITE" id="PS50525"/>
    </source>
</evidence>
<dbReference type="EMBL" id="OL795348">
    <property type="protein sequence ID" value="WAK73572.1"/>
    <property type="molecule type" value="Genomic_RNA"/>
</dbReference>
<dbReference type="GO" id="GO:0003968">
    <property type="term" value="F:RNA-directed RNA polymerase activity"/>
    <property type="evidence" value="ECO:0007669"/>
    <property type="project" value="UniProtKB-KW"/>
</dbReference>
<evidence type="ECO:0000256" key="5">
    <source>
        <dbReference type="ARBA" id="ARBA00030436"/>
    </source>
</evidence>
<reference evidence="9" key="1">
    <citation type="submission" date="2021-12" db="EMBL/GenBank/DDBJ databases">
        <title>Study of the virome of Phytophthora palustris.</title>
        <authorList>
            <person name="Botella L."/>
            <person name="Jung T."/>
        </authorList>
    </citation>
    <scope>NUCLEOTIDE SEQUENCE</scope>
    <source>
        <strain evidence="9">SU0264</strain>
    </source>
</reference>
<evidence type="ECO:0000256" key="3">
    <source>
        <dbReference type="ARBA" id="ARBA00022679"/>
    </source>
</evidence>
<dbReference type="PROSITE" id="PS50525">
    <property type="entry name" value="RDRP_SSRNA_NEG_SEG"/>
    <property type="match status" value="1"/>
</dbReference>
<dbReference type="GO" id="GO:0039694">
    <property type="term" value="P:viral RNA genome replication"/>
    <property type="evidence" value="ECO:0007669"/>
    <property type="project" value="InterPro"/>
</dbReference>
<keyword evidence="3" id="KW-0808">Transferase</keyword>
<evidence type="ECO:0000313" key="9">
    <source>
        <dbReference type="EMBL" id="WAK73572.1"/>
    </source>
</evidence>
<evidence type="ECO:0000256" key="7">
    <source>
        <dbReference type="SAM" id="MobiDB-lite"/>
    </source>
</evidence>
<organism evidence="9">
    <name type="scientific">Phytophthora palustris bunya-like virus 7</name>
    <dbReference type="NCBI Taxonomy" id="2976286"/>
    <lineage>
        <taxon>Viruses</taxon>
        <taxon>Riboviria</taxon>
        <taxon>Orthornavirae</taxon>
        <taxon>Negarnaviricota</taxon>
        <taxon>Polyploviricotina</taxon>
        <taxon>Ellioviricetes</taxon>
        <taxon>Bunyavirales</taxon>
    </lineage>
</organism>
<feature type="compositionally biased region" description="Acidic residues" evidence="7">
    <location>
        <begin position="193"/>
        <end position="225"/>
    </location>
</feature>
<keyword evidence="9" id="KW-0548">Nucleotidyltransferase</keyword>
<proteinExistence type="predicted"/>
<accession>A0A9E8YYE9</accession>
<dbReference type="InterPro" id="IPR007099">
    <property type="entry name" value="RNA-dir_pol_NSvirus"/>
</dbReference>
<evidence type="ECO:0000256" key="4">
    <source>
        <dbReference type="ARBA" id="ARBA00030285"/>
    </source>
</evidence>
<dbReference type="EC" id="2.7.7.48" evidence="1"/>
<sequence length="2986" mass="343742">MTTYQFTDGELTLSLLSPVSNGFNTYTALQPGHFDETVLSRVSQTHISPFLRPGIYECFDFGESADNFLRGLNHLIELYRIQGLSLCLFTIEDWLRMMDKQTGVYLTDHDIDNLVWSIKVSVFFVHSENGIPTLTRTGVAPVPFFFEKIGNVYRPIISQFIYEIILAIRGDWVNTGLKMVNDEHKQATVPSEIESEEEKYEDSDGSYEIEDETESPAEIEDSSSDEEITTKLEILPANPQPQVLYSYLCDFGSMVADDPSEVLDAFKMAHYSVVNYIIESDNRKALVDQYLMKMYYKCRHNTFAFICSFKGESVIDTDASLRKYIDSDRTPDLIVEDEDAIHLVEFTVSNRYDMVDFNKGGGIIDVKYTREAEMISATTKKSCRVVIVPAVLDEYNISEVADIMSPLNKVKESLLKDFYTVSNKYKGMISNAYVSSQSKSNGLRSVQGIHDMPPLMKTEMFDSSFVSTVLKNWSWMRNFVASLIDKYGPEYKLGFIYEKSNGRMRIIERPNKIKSITTGDCFEILNVGDLSGVLNKVNFRSDGKEIGSKEMRGDVAVTTTAGPSRSVVPRNDFRPILDRIYSRNTPTSKDSYRPYDILPESDRKTEVQKVLFDKDYYSRLLNNDFSNLMNTKCTSLLANNEINENYINSVTDMFANQYRVANSDPNQKFNPKQSFILPMLTVPASHTDIENIDNPVLKAYVNGGIGNYTKAVLKKGMEKKFHVEAIPDAAINTAKEVYSHARSNYTESLSKIGKSSLRRWTMMDDSLKMKLMDPKQRMLKAQRDYISLLKKAKHKKVRVVKVNCNKRSLLRRDFEMEMSHFKKENKGLKGVGKVEDPASLNSFFQKFFNQMKEPGFSETTYPPLFNKERGPGPQFLTDDKDYYTSRWQAFYDKKYKGTMLEQLTVVGENLARLLFNESVKTYNRDFCKIDNLGFEQVIVIVKGGKKAYSRNTSKLFRVGFECDPSFLKYLGYQENRFFEVIEDSGRTYVYTPWSIVHLDILYDWFSLRYRTFSSVYTSHVREGSPDSLTLMSIFPACLSFHNRRKTEQLLHNIRYLIVNVLGMYANLKGIIQGFATFNHSYLDAWLKERILSNYKSFAITMNKVVGKESNLNTILSSSGLKDIWFDQPFLSSDQLTSFIYITYSMTKSPVNASLEQANNLKEILNDVSLFNEKHGDVNKMQDSGLHIDVMNFKPTDYDDDFSYDPTFCQYLGFHLAGFLKTRADPNEINSLWNRCSAKGLSEIANSNGLRGFNESNFYGKKGYEVVYDYIIKCLDEKEIELETLVNQYLSMDYESAQDSIKMDGINRKEMTLDKLTFHIVHKIQRGGGREIFCMDLVTKAYQNPLESFFKGLCRMIPNEFISVSSNKRHSIIHTNFFERTPSPWIKNVVRWVLDCRRWAPHSVFQKYMHFIHGMAPILPEGMVKEFEEFGNLMMEKRFITREHVYNTIKGNESYSVLLNNLKKSEEPGTYQAIVKFSFVMGIFNYLSSMMHASNQMLATEVIMNYNLKHSNGLVIMDPKCHSDDSVVTSYHESPDSIKPSVLLYDWLLKCANHMLSIKKSQVNKNVYLEFLSILYLFDKFVPVSPKFLGSIPFKPTDTGYSSDVTFAVTQCIEIIMNGGTIEEGFLLLKLTEKYVQSIYNLPSNPLQPYNFLGNIDSHPIELLLAGAQCEIYKFMTYKPLSFWASMSLLNKMTLIETDVPTDLSIKWDMGSTMSPRLKKKYSRFQEAADKLSTSFPWTMENCKLGNEFLNILWYVNKLRDPKYYSSMMHEPDSRRFTRAFGSYRYRNILGKNGSLYSVVKLSALLKNIDLYEEKLSPEIKESTKSLIEYLCDDLSYFYESIRGAKWSDEKPNGFKDKPVYFNFTNPQLQNIRMSATEYVSYMREPEAYKLLGKRNNPVRQVNQITEYCRTMGIEPDNLSSSQLYTFVNKVLNAGEHNFRIISPVPGDTKLVDTFSAVLVLLSHGSVRHKIRSIVSTSTSGVDWRRRVVNGRVPESVMKTLEVTNVIDMAKKFGVEDRDIFNCDLNSKLEQSKRDIPTSWRPLLHATLSEHKIPLIEEQYWIYWIKDQVKNGRNWYGKGEIILGLPEVRMKVMVNNGTVSEIITEGEVTCFFSATTNWFLTNLFNMSGMRLPMDLSRYQNPNDLVFGYNSQKARYGLDYPLRFDTVFPVPVLNASITESFMYEACDQTRKGRYWNYVEGNGKSHKIEFFIPSYEKPVIDMSNYVDKSKVKALLKDEKIRDFCFKLSVEMREEYAFRTQDVVNTIGYSRLYKILYSNNDFPKLFRGEQVEDIFLESIMEWKSHNEEYGFPSLDELKELAKRSDIPQMPGKIHRLLNKKEISTITDEEFSYIISQLYELPPSERVKYLLSVFPMLSESERVYTLTLSNRSSRIYGCISFIGVEWYKLLNPLISLVKESIETNTSHSDILLGLKTRFSAKIPESEIFMLIISRVVLNGFCAFEVMADADPTVGLFLDVIEELLDNGLIDALQSMSGNEMLLRTIEFKGHRDDIMSMFMNLLDNLYISRLGKKPIEDKRSFIRVEMPQIMLYKKYILKLLSNKPSQRVDINFKTKGRRINRSLTLEGGTPGLPSIPFKPLGEMDQEEFEDGYDWNEDIEEDLELEEFGVAKQMAFVQVATGNWKGVCSIRGSAHTVFVKARVVDRSLLNAHGDKTFYIPDSYNDLTDYINNMGLRIIKISESSKNINIAGYRRISHTDIFRLECKHKSPSVVIDGVSYKKSEIIGNISLSNSVASMDSYFRRISTSSAEKEIKRIEEFRDNLEEAGVLKSPEYIEAVAEIKELVGIKEETAEEEPKESGTLDEMLNKEDLLDKIQKIIELSDKGMDLPAVTRRMSPDRVVNYKEPMQLLQDPLTIGEFNALFGNTWREFENNNLRLTALTKKTKIKYMKLQIRAMSPQVRPTYIKLMGVVMSLLSDIETCKNVANESHDLSQSIDALFDIETEEDTSDFNLMLQPLPGDINRDPDLDRLFG</sequence>
<evidence type="ECO:0000256" key="1">
    <source>
        <dbReference type="ARBA" id="ARBA00012494"/>
    </source>
</evidence>
<name>A0A9E8YYE9_9VIRU</name>
<evidence type="ECO:0000256" key="6">
    <source>
        <dbReference type="ARBA" id="ARBA00031012"/>
    </source>
</evidence>
<keyword evidence="9" id="KW-0696">RNA-directed RNA polymerase</keyword>
<protein>
    <recommendedName>
        <fullName evidence="2">RNA-directed RNA polymerase L</fullName>
        <ecNumber evidence="1">2.7.7.48</ecNumber>
    </recommendedName>
    <alternativeName>
        <fullName evidence="4">Large structural protein</fullName>
    </alternativeName>
    <alternativeName>
        <fullName evidence="6">Replicase</fullName>
    </alternativeName>
    <alternativeName>
        <fullName evidence="5">Transcriptase</fullName>
    </alternativeName>
</protein>